<keyword evidence="5" id="KW-0521">NADP</keyword>
<dbReference type="PANTHER" id="PTHR48069">
    <property type="entry name" value="DIHYDROFOLATE REDUCTASE"/>
    <property type="match status" value="1"/>
</dbReference>
<evidence type="ECO:0000313" key="10">
    <source>
        <dbReference type="Proteomes" id="UP000078561"/>
    </source>
</evidence>
<name>A0A168T2K5_ABSGL</name>
<evidence type="ECO:0000256" key="5">
    <source>
        <dbReference type="ARBA" id="ARBA00022857"/>
    </source>
</evidence>
<dbReference type="OrthoDB" id="414698at2759"/>
<evidence type="ECO:0000256" key="3">
    <source>
        <dbReference type="ARBA" id="ARBA00018886"/>
    </source>
</evidence>
<evidence type="ECO:0000256" key="4">
    <source>
        <dbReference type="ARBA" id="ARBA00022563"/>
    </source>
</evidence>
<dbReference type="CDD" id="cd00209">
    <property type="entry name" value="DHFR"/>
    <property type="match status" value="1"/>
</dbReference>
<dbReference type="EC" id="1.5.1.3" evidence="2"/>
<dbReference type="UniPathway" id="UPA00077">
    <property type="reaction ID" value="UER00158"/>
</dbReference>
<evidence type="ECO:0000313" key="9">
    <source>
        <dbReference type="EMBL" id="SAM09365.1"/>
    </source>
</evidence>
<dbReference type="OMA" id="QYEFQMW"/>
<dbReference type="InterPro" id="IPR017925">
    <property type="entry name" value="DHFR_CS"/>
</dbReference>
<dbReference type="InParanoid" id="A0A168T2K5"/>
<dbReference type="PROSITE" id="PS51330">
    <property type="entry name" value="DHFR_2"/>
    <property type="match status" value="1"/>
</dbReference>
<keyword evidence="10" id="KW-1185">Reference proteome</keyword>
<keyword evidence="6" id="KW-0560">Oxidoreductase</keyword>
<comment type="similarity">
    <text evidence="7">Belongs to the dihydrofolate reductase family.</text>
</comment>
<dbReference type="PANTHER" id="PTHR48069:SF3">
    <property type="entry name" value="DIHYDROFOLATE REDUCTASE"/>
    <property type="match status" value="1"/>
</dbReference>
<keyword evidence="4" id="KW-0554">One-carbon metabolism</keyword>
<gene>
    <name evidence="9" type="primary">ABSGL_15041.1 scaffold 15162</name>
</gene>
<dbReference type="InterPro" id="IPR012259">
    <property type="entry name" value="DHFR"/>
</dbReference>
<dbReference type="AlphaFoldDB" id="A0A168T2K5"/>
<organism evidence="9">
    <name type="scientific">Absidia glauca</name>
    <name type="common">Pin mould</name>
    <dbReference type="NCBI Taxonomy" id="4829"/>
    <lineage>
        <taxon>Eukaryota</taxon>
        <taxon>Fungi</taxon>
        <taxon>Fungi incertae sedis</taxon>
        <taxon>Mucoromycota</taxon>
        <taxon>Mucoromycotina</taxon>
        <taxon>Mucoromycetes</taxon>
        <taxon>Mucorales</taxon>
        <taxon>Cunninghamellaceae</taxon>
        <taxon>Absidia</taxon>
    </lineage>
</organism>
<evidence type="ECO:0000256" key="2">
    <source>
        <dbReference type="ARBA" id="ARBA00012856"/>
    </source>
</evidence>
<evidence type="ECO:0000256" key="7">
    <source>
        <dbReference type="RuleBase" id="RU004474"/>
    </source>
</evidence>
<feature type="domain" description="DHFR" evidence="8">
    <location>
        <begin position="3"/>
        <end position="191"/>
    </location>
</feature>
<dbReference type="GO" id="GO:0046452">
    <property type="term" value="P:dihydrofolate metabolic process"/>
    <property type="evidence" value="ECO:0007669"/>
    <property type="project" value="TreeGrafter"/>
</dbReference>
<dbReference type="EMBL" id="LT555008">
    <property type="protein sequence ID" value="SAM09365.1"/>
    <property type="molecule type" value="Genomic_DNA"/>
</dbReference>
<dbReference type="GO" id="GO:0050661">
    <property type="term" value="F:NADP binding"/>
    <property type="evidence" value="ECO:0007669"/>
    <property type="project" value="InterPro"/>
</dbReference>
<dbReference type="Proteomes" id="UP000078561">
    <property type="component" value="Unassembled WGS sequence"/>
</dbReference>
<dbReference type="GO" id="GO:0046655">
    <property type="term" value="P:folic acid metabolic process"/>
    <property type="evidence" value="ECO:0007669"/>
    <property type="project" value="TreeGrafter"/>
</dbReference>
<dbReference type="STRING" id="4829.A0A168T2K5"/>
<sequence length="192" mass="21663">MKPYTLIVAATKTYGIGINGGLPWRLPKDMAFFKHVTTLIPKTSPQHLQNVVIMGRVTWESIPAKFRPLEGRFNIVISRNLDYDLQGAPNTILVDSLEKAVALVDPERHGRVFVIGGAHMYQLAMAETHCSHILLTSIDSDVECDTFFPAINDTDFRVATHQELEAYVEQVVPQGVQLHKDIGYEFLLYIRQ</sequence>
<proteinExistence type="inferred from homology"/>
<evidence type="ECO:0000256" key="6">
    <source>
        <dbReference type="ARBA" id="ARBA00023002"/>
    </source>
</evidence>
<dbReference type="GO" id="GO:0046654">
    <property type="term" value="P:tetrahydrofolate biosynthetic process"/>
    <property type="evidence" value="ECO:0007669"/>
    <property type="project" value="UniProtKB-UniPathway"/>
</dbReference>
<accession>A0A168T2K5</accession>
<comment type="pathway">
    <text evidence="1">Cofactor biosynthesis; tetrahydrofolate biosynthesis; 5,6,7,8-tetrahydrofolate from 7,8-dihydrofolate: step 1/1.</text>
</comment>
<dbReference type="InterPro" id="IPR024072">
    <property type="entry name" value="DHFR-like_dom_sf"/>
</dbReference>
<dbReference type="Pfam" id="PF00186">
    <property type="entry name" value="DHFR_1"/>
    <property type="match status" value="1"/>
</dbReference>
<dbReference type="PRINTS" id="PR00070">
    <property type="entry name" value="DHFR"/>
</dbReference>
<dbReference type="GO" id="GO:0004146">
    <property type="term" value="F:dihydrofolate reductase activity"/>
    <property type="evidence" value="ECO:0007669"/>
    <property type="project" value="UniProtKB-EC"/>
</dbReference>
<dbReference type="GO" id="GO:0006730">
    <property type="term" value="P:one-carbon metabolic process"/>
    <property type="evidence" value="ECO:0007669"/>
    <property type="project" value="UniProtKB-KW"/>
</dbReference>
<protein>
    <recommendedName>
        <fullName evidence="3">Dihydrofolate reductase</fullName>
        <ecNumber evidence="2">1.5.1.3</ecNumber>
    </recommendedName>
</protein>
<dbReference type="Gene3D" id="3.40.430.10">
    <property type="entry name" value="Dihydrofolate Reductase, subunit A"/>
    <property type="match status" value="1"/>
</dbReference>
<evidence type="ECO:0000256" key="1">
    <source>
        <dbReference type="ARBA" id="ARBA00004903"/>
    </source>
</evidence>
<dbReference type="SUPFAM" id="SSF53597">
    <property type="entry name" value="Dihydrofolate reductase-like"/>
    <property type="match status" value="1"/>
</dbReference>
<dbReference type="PROSITE" id="PS00075">
    <property type="entry name" value="DHFR_1"/>
    <property type="match status" value="1"/>
</dbReference>
<evidence type="ECO:0000259" key="8">
    <source>
        <dbReference type="PROSITE" id="PS51330"/>
    </source>
</evidence>
<reference evidence="9" key="1">
    <citation type="submission" date="2016-04" db="EMBL/GenBank/DDBJ databases">
        <authorList>
            <person name="Evans L.H."/>
            <person name="Alamgir A."/>
            <person name="Owens N."/>
            <person name="Weber N.D."/>
            <person name="Virtaneva K."/>
            <person name="Barbian K."/>
            <person name="Babar A."/>
            <person name="Rosenke K."/>
        </authorList>
    </citation>
    <scope>NUCLEOTIDE SEQUENCE [LARGE SCALE GENOMIC DNA]</scope>
    <source>
        <strain evidence="9">CBS 101.48</strain>
    </source>
</reference>
<dbReference type="GO" id="GO:0005739">
    <property type="term" value="C:mitochondrion"/>
    <property type="evidence" value="ECO:0007669"/>
    <property type="project" value="TreeGrafter"/>
</dbReference>
<dbReference type="InterPro" id="IPR001796">
    <property type="entry name" value="DHFR_dom"/>
</dbReference>